<accession>A0A6V8LP57</accession>
<organism evidence="1 2">
    <name type="scientific">Phytohabitans rumicis</name>
    <dbReference type="NCBI Taxonomy" id="1076125"/>
    <lineage>
        <taxon>Bacteria</taxon>
        <taxon>Bacillati</taxon>
        <taxon>Actinomycetota</taxon>
        <taxon>Actinomycetes</taxon>
        <taxon>Micromonosporales</taxon>
        <taxon>Micromonosporaceae</taxon>
    </lineage>
</organism>
<dbReference type="RefSeq" id="WP_173081672.1">
    <property type="nucleotide sequence ID" value="NZ_BAABJB010000028.1"/>
</dbReference>
<evidence type="ECO:0000313" key="1">
    <source>
        <dbReference type="EMBL" id="GFJ94525.1"/>
    </source>
</evidence>
<dbReference type="EMBL" id="BLPG01000001">
    <property type="protein sequence ID" value="GFJ94525.1"/>
    <property type="molecule type" value="Genomic_DNA"/>
</dbReference>
<sequence>MDTLTTSGRAARLLATVAAGALLLAGTIWGVDDDFPFGPFRMYSTAPGPDEAAPDTRVEGVDTTGAVVKLTEASTGIRRAEIEGQMAAYEADPSLLRKVAEAYVSRNPGAPALVEVRIVIRKEGVKDSRPTGTHTDETVARWAP</sequence>
<gene>
    <name evidence="1" type="ORF">Prum_081670</name>
</gene>
<dbReference type="Proteomes" id="UP000482960">
    <property type="component" value="Unassembled WGS sequence"/>
</dbReference>
<reference evidence="1 2" key="1">
    <citation type="submission" date="2020-03" db="EMBL/GenBank/DDBJ databases">
        <title>Whole genome shotgun sequence of Phytohabitans rumicis NBRC 108638.</title>
        <authorList>
            <person name="Komaki H."/>
            <person name="Tamura T."/>
        </authorList>
    </citation>
    <scope>NUCLEOTIDE SEQUENCE [LARGE SCALE GENOMIC DNA]</scope>
    <source>
        <strain evidence="1 2">NBRC 108638</strain>
    </source>
</reference>
<name>A0A6V8LP57_9ACTN</name>
<protein>
    <submittedName>
        <fullName evidence="1">Uncharacterized protein</fullName>
    </submittedName>
</protein>
<evidence type="ECO:0000313" key="2">
    <source>
        <dbReference type="Proteomes" id="UP000482960"/>
    </source>
</evidence>
<dbReference type="AlphaFoldDB" id="A0A6V8LP57"/>
<keyword evidence="2" id="KW-1185">Reference proteome</keyword>
<proteinExistence type="predicted"/>
<comment type="caution">
    <text evidence="1">The sequence shown here is derived from an EMBL/GenBank/DDBJ whole genome shotgun (WGS) entry which is preliminary data.</text>
</comment>
<reference evidence="1 2" key="2">
    <citation type="submission" date="2020-03" db="EMBL/GenBank/DDBJ databases">
        <authorList>
            <person name="Ichikawa N."/>
            <person name="Kimura A."/>
            <person name="Kitahashi Y."/>
            <person name="Uohara A."/>
        </authorList>
    </citation>
    <scope>NUCLEOTIDE SEQUENCE [LARGE SCALE GENOMIC DNA]</scope>
    <source>
        <strain evidence="1 2">NBRC 108638</strain>
    </source>
</reference>